<feature type="region of interest" description="Disordered" evidence="1">
    <location>
        <begin position="1"/>
        <end position="49"/>
    </location>
</feature>
<accession>A0A0F8X3S3</accession>
<proteinExistence type="predicted"/>
<organism evidence="2">
    <name type="scientific">marine sediment metagenome</name>
    <dbReference type="NCBI Taxonomy" id="412755"/>
    <lineage>
        <taxon>unclassified sequences</taxon>
        <taxon>metagenomes</taxon>
        <taxon>ecological metagenomes</taxon>
    </lineage>
</organism>
<comment type="caution">
    <text evidence="2">The sequence shown here is derived from an EMBL/GenBank/DDBJ whole genome shotgun (WGS) entry which is preliminary data.</text>
</comment>
<protein>
    <submittedName>
        <fullName evidence="2">Uncharacterized protein</fullName>
    </submittedName>
</protein>
<dbReference type="EMBL" id="LAZR01061439">
    <property type="protein sequence ID" value="KKK63578.1"/>
    <property type="molecule type" value="Genomic_DNA"/>
</dbReference>
<dbReference type="AlphaFoldDB" id="A0A0F8X3S3"/>
<sequence>MTSTALDLNGKTLPSVGGNGSSVDASLVRTNTKRKRGRPRNDDPNRPARISKWIPKNWTPVYEEIVSLDCMGMPQKEIAEKFSMTNVMVSKICCTPQAKIFRRKVLEILAERNKIFQEDRFERTQVRAMERISAFMEDDALFMSDPFAVVDKAFKLLEKTRVLSGDNGRGDINIAGNVSMLSQTAIVELKDGLAKAREAKELHEGMEAVDVTSPTVERARVTGK</sequence>
<feature type="compositionally biased region" description="Polar residues" evidence="1">
    <location>
        <begin position="21"/>
        <end position="30"/>
    </location>
</feature>
<evidence type="ECO:0000313" key="2">
    <source>
        <dbReference type="EMBL" id="KKK63578.1"/>
    </source>
</evidence>
<reference evidence="2" key="1">
    <citation type="journal article" date="2015" name="Nature">
        <title>Complex archaea that bridge the gap between prokaryotes and eukaryotes.</title>
        <authorList>
            <person name="Spang A."/>
            <person name="Saw J.H."/>
            <person name="Jorgensen S.L."/>
            <person name="Zaremba-Niedzwiedzka K."/>
            <person name="Martijn J."/>
            <person name="Lind A.E."/>
            <person name="van Eijk R."/>
            <person name="Schleper C."/>
            <person name="Guy L."/>
            <person name="Ettema T.J."/>
        </authorList>
    </citation>
    <scope>NUCLEOTIDE SEQUENCE</scope>
</reference>
<name>A0A0F8X3S3_9ZZZZ</name>
<gene>
    <name evidence="2" type="ORF">LCGC14_2992860</name>
</gene>
<evidence type="ECO:0000256" key="1">
    <source>
        <dbReference type="SAM" id="MobiDB-lite"/>
    </source>
</evidence>